<reference evidence="7 8" key="1">
    <citation type="submission" date="2016-02" db="EMBL/GenBank/DDBJ databases">
        <authorList>
            <person name="Wen L."/>
            <person name="He K."/>
            <person name="Yang H."/>
        </authorList>
    </citation>
    <scope>NUCLEOTIDE SEQUENCE [LARGE SCALE GENOMIC DNA]</scope>
    <source>
        <strain evidence="7 8">CMW7778B</strain>
    </source>
</reference>
<keyword evidence="3" id="KW-0479">Metal-binding</keyword>
<comment type="similarity">
    <text evidence="5">Belongs to the bacterial solute-binding protein 9 family.</text>
</comment>
<dbReference type="PATRIC" id="fig|2702.101.peg.1039"/>
<evidence type="ECO:0000256" key="6">
    <source>
        <dbReference type="SAM" id="MobiDB-lite"/>
    </source>
</evidence>
<evidence type="ECO:0000256" key="1">
    <source>
        <dbReference type="ARBA" id="ARBA00004196"/>
    </source>
</evidence>
<proteinExistence type="inferred from homology"/>
<keyword evidence="2 5" id="KW-0813">Transport</keyword>
<dbReference type="InterPro" id="IPR022434">
    <property type="entry name" value="ABC_LPXTG_lipo_actinobac"/>
</dbReference>
<dbReference type="InterPro" id="IPR050492">
    <property type="entry name" value="Bact_metal-bind_prot9"/>
</dbReference>
<dbReference type="Gene3D" id="3.40.50.1980">
    <property type="entry name" value="Nitrogenase molybdenum iron protein domain"/>
    <property type="match status" value="3"/>
</dbReference>
<dbReference type="InterPro" id="IPR022435">
    <property type="entry name" value="Surface-anchored_actinobac"/>
</dbReference>
<dbReference type="InterPro" id="IPR006128">
    <property type="entry name" value="Lipoprotein_PsaA-like"/>
</dbReference>
<dbReference type="PRINTS" id="PR00691">
    <property type="entry name" value="ADHESINB"/>
</dbReference>
<dbReference type="InterPro" id="IPR006129">
    <property type="entry name" value="AdhesinB"/>
</dbReference>
<comment type="caution">
    <text evidence="7">The sequence shown here is derived from an EMBL/GenBank/DDBJ whole genome shotgun (WGS) entry which is preliminary data.</text>
</comment>
<dbReference type="PANTHER" id="PTHR42953">
    <property type="entry name" value="HIGH-AFFINITY ZINC UPTAKE SYSTEM PROTEIN ZNUA-RELATED"/>
    <property type="match status" value="1"/>
</dbReference>
<feature type="compositionally biased region" description="Polar residues" evidence="6">
    <location>
        <begin position="238"/>
        <end position="247"/>
    </location>
</feature>
<keyword evidence="4" id="KW-0732">Signal</keyword>
<evidence type="ECO:0000313" key="7">
    <source>
        <dbReference type="EMBL" id="KXI16442.1"/>
    </source>
</evidence>
<protein>
    <submittedName>
        <fullName evidence="7">Anchored repeat ABC transporter, substrate-binding protein</fullName>
    </submittedName>
</protein>
<evidence type="ECO:0000256" key="5">
    <source>
        <dbReference type="RuleBase" id="RU003512"/>
    </source>
</evidence>
<accession>A0A135Z469</accession>
<dbReference type="AlphaFoldDB" id="A0A135Z469"/>
<dbReference type="PANTHER" id="PTHR42953:SF1">
    <property type="entry name" value="METAL-BINDING PROTEIN HI_0362-RELATED"/>
    <property type="match status" value="1"/>
</dbReference>
<dbReference type="NCBIfam" id="TIGR03769">
    <property type="entry name" value="P_ac_wall_RPT"/>
    <property type="match status" value="1"/>
</dbReference>
<dbReference type="GO" id="GO:0030001">
    <property type="term" value="P:metal ion transport"/>
    <property type="evidence" value="ECO:0007669"/>
    <property type="project" value="InterPro"/>
</dbReference>
<dbReference type="GO" id="GO:0030313">
    <property type="term" value="C:cell envelope"/>
    <property type="evidence" value="ECO:0007669"/>
    <property type="project" value="UniProtKB-SubCell"/>
</dbReference>
<comment type="subcellular location">
    <subcellularLocation>
        <location evidence="1">Cell envelope</location>
    </subcellularLocation>
</comment>
<evidence type="ECO:0000313" key="8">
    <source>
        <dbReference type="Proteomes" id="UP000070505"/>
    </source>
</evidence>
<dbReference type="EMBL" id="LSRC01000045">
    <property type="protein sequence ID" value="KXI16442.1"/>
    <property type="molecule type" value="Genomic_DNA"/>
</dbReference>
<evidence type="ECO:0000256" key="2">
    <source>
        <dbReference type="ARBA" id="ARBA00022448"/>
    </source>
</evidence>
<dbReference type="GO" id="GO:0046872">
    <property type="term" value="F:metal ion binding"/>
    <property type="evidence" value="ECO:0007669"/>
    <property type="project" value="UniProtKB-KW"/>
</dbReference>
<sequence length="625" mass="68790">MVISLVVLEVAIKKLFYVDLFKAMISLKARVFFVIIAMIMPLSACSNVSNYSKSGHRDGRINVVTTTGVLRDMVANVAGDAANVSSIVPDNADPHSYEPRLRSIRDVVYADVAFSNYMMLEEHGVITALDANLRKGVPNVQLAEESVKHAADIIPMVEDVSLDTIWLGLATERMAVQSSNVLQSSKVSDNNSGAGSSGNSSSVSSSSGSVKQLKSLNKSEKFSQSSQSSQSYQSSQSNAPSTVTKQGRATVLKPNAYTMRRSDRIRLTATKVKGPGSLFAYLTGTFGSVETYINSANGINDEDHVDLPADAHTHLSWAFSKPGEYLLDFHADMLNAQNERVASLGNTTMRFAVGINAQKLAKTRSARVVLNKGHADLAYDLAKRGFLYRVDTLQEKRSAAPKRVYYEPKDVVVEVPTNALKEIPAEQGYRFLGSARQKIYQLPQAVLGKHVHGDIDPHLWQSVKNGIAYVRTIADRLCEVDPKNANKYRANADRYINRLLDVDAYMRKKVASIPKERRNLVTTHDAFAYLGKAYGVNIAGFVTINPSSEPSVQDRRRLSQILRDLQIPAVFLEPNLISRSSVLKELASEARVKVCPIYGDAFDSHVRSYEDMMRANADSLANCLK</sequence>
<dbReference type="NCBIfam" id="NF038134">
    <property type="entry name" value="choice_anch_M"/>
    <property type="match status" value="1"/>
</dbReference>
<dbReference type="GO" id="GO:0007155">
    <property type="term" value="P:cell adhesion"/>
    <property type="evidence" value="ECO:0007669"/>
    <property type="project" value="InterPro"/>
</dbReference>
<name>A0A135Z469_GARVA</name>
<dbReference type="Proteomes" id="UP000070505">
    <property type="component" value="Unassembled WGS sequence"/>
</dbReference>
<feature type="compositionally biased region" description="Low complexity" evidence="6">
    <location>
        <begin position="223"/>
        <end position="237"/>
    </location>
</feature>
<feature type="compositionally biased region" description="Low complexity" evidence="6">
    <location>
        <begin position="187"/>
        <end position="210"/>
    </location>
</feature>
<gene>
    <name evidence="7" type="ORF">HMPREF3230_01051</name>
</gene>
<dbReference type="NCBIfam" id="TIGR03772">
    <property type="entry name" value="anch_rpt_subst"/>
    <property type="match status" value="1"/>
</dbReference>
<dbReference type="Pfam" id="PF01297">
    <property type="entry name" value="ZnuA"/>
    <property type="match status" value="2"/>
</dbReference>
<organism evidence="7 8">
    <name type="scientific">Gardnerella vaginalis</name>
    <dbReference type="NCBI Taxonomy" id="2702"/>
    <lineage>
        <taxon>Bacteria</taxon>
        <taxon>Bacillati</taxon>
        <taxon>Actinomycetota</taxon>
        <taxon>Actinomycetes</taxon>
        <taxon>Bifidobacteriales</taxon>
        <taxon>Bifidobacteriaceae</taxon>
        <taxon>Gardnerella</taxon>
    </lineage>
</organism>
<dbReference type="InterPro" id="IPR006127">
    <property type="entry name" value="ZnuA-like"/>
</dbReference>
<dbReference type="SUPFAM" id="SSF53807">
    <property type="entry name" value="Helical backbone' metal receptor"/>
    <property type="match status" value="1"/>
</dbReference>
<feature type="region of interest" description="Disordered" evidence="6">
    <location>
        <begin position="182"/>
        <end position="256"/>
    </location>
</feature>
<evidence type="ECO:0000256" key="3">
    <source>
        <dbReference type="ARBA" id="ARBA00022723"/>
    </source>
</evidence>
<evidence type="ECO:0000256" key="4">
    <source>
        <dbReference type="ARBA" id="ARBA00022729"/>
    </source>
</evidence>
<dbReference type="PRINTS" id="PR00690">
    <property type="entry name" value="ADHESNFAMILY"/>
</dbReference>